<name>A0A9D7SB89_9BACT</name>
<dbReference type="GO" id="GO:0004175">
    <property type="term" value="F:endopeptidase activity"/>
    <property type="evidence" value="ECO:0007669"/>
    <property type="project" value="TreeGrafter"/>
</dbReference>
<comment type="caution">
    <text evidence="7">The sequence shown here is derived from an EMBL/GenBank/DDBJ whole genome shotgun (WGS) entry which is preliminary data.</text>
</comment>
<organism evidence="7 8">
    <name type="scientific">Candidatus Defluviibacterium haderslevense</name>
    <dbReference type="NCBI Taxonomy" id="2981993"/>
    <lineage>
        <taxon>Bacteria</taxon>
        <taxon>Pseudomonadati</taxon>
        <taxon>Bacteroidota</taxon>
        <taxon>Saprospiria</taxon>
        <taxon>Saprospirales</taxon>
        <taxon>Saprospiraceae</taxon>
        <taxon>Candidatus Defluviibacterium</taxon>
    </lineage>
</organism>
<dbReference type="Pfam" id="PF11818">
    <property type="entry name" value="DUF3340"/>
    <property type="match status" value="1"/>
</dbReference>
<dbReference type="Gene3D" id="3.90.226.10">
    <property type="entry name" value="2-enoyl-CoA Hydratase, Chain A, domain 1"/>
    <property type="match status" value="1"/>
</dbReference>
<dbReference type="SUPFAM" id="SSF52096">
    <property type="entry name" value="ClpP/crotonase"/>
    <property type="match status" value="1"/>
</dbReference>
<dbReference type="PANTHER" id="PTHR32060">
    <property type="entry name" value="TAIL-SPECIFIC PROTEASE"/>
    <property type="match status" value="1"/>
</dbReference>
<dbReference type="InterPro" id="IPR005151">
    <property type="entry name" value="Tail-specific_protease"/>
</dbReference>
<evidence type="ECO:0000313" key="7">
    <source>
        <dbReference type="EMBL" id="MBK9718475.1"/>
    </source>
</evidence>
<gene>
    <name evidence="7" type="ORF">IPO85_13380</name>
</gene>
<dbReference type="GO" id="GO:0006508">
    <property type="term" value="P:proteolysis"/>
    <property type="evidence" value="ECO:0007669"/>
    <property type="project" value="UniProtKB-KW"/>
</dbReference>
<dbReference type="PROSITE" id="PS50106">
    <property type="entry name" value="PDZ"/>
    <property type="match status" value="1"/>
</dbReference>
<feature type="domain" description="PDZ" evidence="6">
    <location>
        <begin position="255"/>
        <end position="325"/>
    </location>
</feature>
<evidence type="ECO:0000313" key="8">
    <source>
        <dbReference type="Proteomes" id="UP000808349"/>
    </source>
</evidence>
<comment type="similarity">
    <text evidence="1 5">Belongs to the peptidase S41A family.</text>
</comment>
<dbReference type="InterPro" id="IPR029045">
    <property type="entry name" value="ClpP/crotonase-like_dom_sf"/>
</dbReference>
<keyword evidence="2 5" id="KW-0645">Protease</keyword>
<dbReference type="GO" id="GO:0007165">
    <property type="term" value="P:signal transduction"/>
    <property type="evidence" value="ECO:0007669"/>
    <property type="project" value="TreeGrafter"/>
</dbReference>
<dbReference type="Pfam" id="PF00595">
    <property type="entry name" value="PDZ"/>
    <property type="match status" value="1"/>
</dbReference>
<keyword evidence="3 5" id="KW-0378">Hydrolase</keyword>
<dbReference type="Gene3D" id="2.30.42.10">
    <property type="match status" value="1"/>
</dbReference>
<dbReference type="InterPro" id="IPR020992">
    <property type="entry name" value="Tail_Prtase_C"/>
</dbReference>
<evidence type="ECO:0000259" key="6">
    <source>
        <dbReference type="PROSITE" id="PS50106"/>
    </source>
</evidence>
<dbReference type="CDD" id="cd06782">
    <property type="entry name" value="cpPDZ_CPP-like"/>
    <property type="match status" value="1"/>
</dbReference>
<evidence type="ECO:0000256" key="5">
    <source>
        <dbReference type="RuleBase" id="RU004404"/>
    </source>
</evidence>
<dbReference type="GO" id="GO:0008236">
    <property type="term" value="F:serine-type peptidase activity"/>
    <property type="evidence" value="ECO:0007669"/>
    <property type="project" value="UniProtKB-KW"/>
</dbReference>
<keyword evidence="4 5" id="KW-0720">Serine protease</keyword>
<accession>A0A9D7SB89</accession>
<dbReference type="CDD" id="cd07560">
    <property type="entry name" value="Peptidase_S41_CPP"/>
    <property type="match status" value="1"/>
</dbReference>
<reference evidence="7 8" key="1">
    <citation type="submission" date="2020-10" db="EMBL/GenBank/DDBJ databases">
        <title>Connecting structure to function with the recovery of over 1000 high-quality activated sludge metagenome-assembled genomes encoding full-length rRNA genes using long-read sequencing.</title>
        <authorList>
            <person name="Singleton C.M."/>
            <person name="Petriglieri F."/>
            <person name="Kristensen J.M."/>
            <person name="Kirkegaard R.H."/>
            <person name="Michaelsen T.Y."/>
            <person name="Andersen M.H."/>
            <person name="Karst S.M."/>
            <person name="Dueholm M.S."/>
            <person name="Nielsen P.H."/>
            <person name="Albertsen M."/>
        </authorList>
    </citation>
    <scope>NUCLEOTIDE SEQUENCE [LARGE SCALE GENOMIC DNA]</scope>
    <source>
        <strain evidence="7">Ribe_18-Q3-R11-54_BAT3C.373</strain>
    </source>
</reference>
<dbReference type="AlphaFoldDB" id="A0A9D7SB89"/>
<proteinExistence type="inferred from homology"/>
<dbReference type="GO" id="GO:0030288">
    <property type="term" value="C:outer membrane-bounded periplasmic space"/>
    <property type="evidence" value="ECO:0007669"/>
    <property type="project" value="TreeGrafter"/>
</dbReference>
<evidence type="ECO:0000256" key="3">
    <source>
        <dbReference type="ARBA" id="ARBA00022801"/>
    </source>
</evidence>
<dbReference type="InterPro" id="IPR004447">
    <property type="entry name" value="Peptidase_S41A"/>
</dbReference>
<evidence type="ECO:0000256" key="1">
    <source>
        <dbReference type="ARBA" id="ARBA00009179"/>
    </source>
</evidence>
<dbReference type="Proteomes" id="UP000808349">
    <property type="component" value="Unassembled WGS sequence"/>
</dbReference>
<dbReference type="Pfam" id="PF17804">
    <property type="entry name" value="TSP_NTD"/>
    <property type="match status" value="1"/>
</dbReference>
<dbReference type="NCBIfam" id="TIGR00225">
    <property type="entry name" value="prc"/>
    <property type="match status" value="1"/>
</dbReference>
<dbReference type="SUPFAM" id="SSF50156">
    <property type="entry name" value="PDZ domain-like"/>
    <property type="match status" value="1"/>
</dbReference>
<sequence length="706" mass="81287">MSYSIKMEKKMNSKKSWFLLIPLIVFVAYFSGHCKQIGEPTTKEAAILQLIYKQSQNYHYNPPIVDDKFSSKAFDEYMENLDPGKRFLTKKDIKTLEPYRELIDDHFKEGNIEFFEKSLTLILDATARSESYYKEFIDQPVSFDKEESLEIDPEKRKWPENESELKDYWRKSIKYELLSRYYDDLKTLEKDKKTRSVDSILYDARKDVKEMMDAWYKRMASLQRLDRFEIFANTLIHLYDPHTDYLTPKQKEDFNINMSGKLEGIGARLQTEKEYTKVSSIVPGGPAWKQKELEANDIIMGVQQDKMEMVDIKGMVIDDVVKQIRGKKGTKVTLKVKKSDGNIKEITIVRDEVIMDEGFARSAFIDVDSVLSNVGYIKLPKFYADFDNPNGTSCSRDVAKELKKLKAEGATSVILDLRYNGGGSLQEVVEMSGLFFEQGPVVQVRDRTNTNPYSDNDSSVDFDGPVVVLVNSNSASASEIIAACLQDYKRAVIVGGEPTFGKGSVQRFINFDRIPGNDQFKPLGDMKITIQKYYRVNGGSVQLKGVEPDVILPDIYSEIDNGEKEYEHPMPYDVIDKKEVNQNTYVISNIEEIKAKSKQRIKSDSTFTLITEQAKKLKEMRDQTVYSLNFNTYKSTMDKRKEEAKKFDKIGTGELPDLKSSNIKEDMAYINVDSSRIGRNEDFLKNIRKDLQIYESVRILKDVQKK</sequence>
<dbReference type="Pfam" id="PF03572">
    <property type="entry name" value="Peptidase_S41"/>
    <property type="match status" value="1"/>
</dbReference>
<dbReference type="Gene3D" id="3.30.750.44">
    <property type="match status" value="1"/>
</dbReference>
<dbReference type="SMART" id="SM00245">
    <property type="entry name" value="TSPc"/>
    <property type="match status" value="1"/>
</dbReference>
<dbReference type="InterPro" id="IPR040573">
    <property type="entry name" value="TSP_N"/>
</dbReference>
<dbReference type="PANTHER" id="PTHR32060:SF22">
    <property type="entry name" value="CARBOXYL-TERMINAL-PROCESSING PEPTIDASE 3, CHLOROPLASTIC"/>
    <property type="match status" value="1"/>
</dbReference>
<dbReference type="InterPro" id="IPR036034">
    <property type="entry name" value="PDZ_sf"/>
</dbReference>
<evidence type="ECO:0000256" key="2">
    <source>
        <dbReference type="ARBA" id="ARBA00022670"/>
    </source>
</evidence>
<dbReference type="InterPro" id="IPR001478">
    <property type="entry name" value="PDZ"/>
</dbReference>
<evidence type="ECO:0000256" key="4">
    <source>
        <dbReference type="ARBA" id="ARBA00022825"/>
    </source>
</evidence>
<dbReference type="EMBL" id="JADKFW010000010">
    <property type="protein sequence ID" value="MBK9718475.1"/>
    <property type="molecule type" value="Genomic_DNA"/>
</dbReference>
<protein>
    <submittedName>
        <fullName evidence="7">Carboxy terminal-processing peptidase</fullName>
    </submittedName>
</protein>
<dbReference type="SMART" id="SM00228">
    <property type="entry name" value="PDZ"/>
    <property type="match status" value="1"/>
</dbReference>